<evidence type="ECO:0000256" key="4">
    <source>
        <dbReference type="ARBA" id="ARBA00022989"/>
    </source>
</evidence>
<protein>
    <submittedName>
        <fullName evidence="7">APC family permease</fullName>
    </submittedName>
</protein>
<feature type="transmembrane region" description="Helical" evidence="6">
    <location>
        <begin position="148"/>
        <end position="169"/>
    </location>
</feature>
<comment type="subcellular location">
    <subcellularLocation>
        <location evidence="1">Cell membrane</location>
        <topology evidence="1">Multi-pass membrane protein</topology>
    </subcellularLocation>
</comment>
<evidence type="ECO:0000256" key="3">
    <source>
        <dbReference type="ARBA" id="ARBA00022692"/>
    </source>
</evidence>
<keyword evidence="5 6" id="KW-0472">Membrane</keyword>
<feature type="transmembrane region" description="Helical" evidence="6">
    <location>
        <begin position="181"/>
        <end position="200"/>
    </location>
</feature>
<keyword evidence="3 6" id="KW-0812">Transmembrane</keyword>
<evidence type="ECO:0000256" key="1">
    <source>
        <dbReference type="ARBA" id="ARBA00004651"/>
    </source>
</evidence>
<dbReference type="PANTHER" id="PTHR42770">
    <property type="entry name" value="AMINO ACID TRANSPORTER-RELATED"/>
    <property type="match status" value="1"/>
</dbReference>
<accession>A0A553K495</accession>
<feature type="transmembrane region" description="Helical" evidence="6">
    <location>
        <begin position="339"/>
        <end position="357"/>
    </location>
</feature>
<dbReference type="PANTHER" id="PTHR42770:SF7">
    <property type="entry name" value="MEMBRANE PROTEIN"/>
    <property type="match status" value="1"/>
</dbReference>
<dbReference type="PIRSF" id="PIRSF006060">
    <property type="entry name" value="AA_transporter"/>
    <property type="match status" value="1"/>
</dbReference>
<dbReference type="GO" id="GO:0022857">
    <property type="term" value="F:transmembrane transporter activity"/>
    <property type="evidence" value="ECO:0007669"/>
    <property type="project" value="InterPro"/>
</dbReference>
<name>A0A553K495_9ACTN</name>
<evidence type="ECO:0000256" key="2">
    <source>
        <dbReference type="ARBA" id="ARBA00022475"/>
    </source>
</evidence>
<feature type="transmembrane region" description="Helical" evidence="6">
    <location>
        <begin position="118"/>
        <end position="136"/>
    </location>
</feature>
<feature type="transmembrane region" description="Helical" evidence="6">
    <location>
        <begin position="314"/>
        <end position="333"/>
    </location>
</feature>
<feature type="transmembrane region" description="Helical" evidence="6">
    <location>
        <begin position="89"/>
        <end position="112"/>
    </location>
</feature>
<gene>
    <name evidence="7" type="ORF">FOJ82_00990</name>
</gene>
<dbReference type="InterPro" id="IPR050367">
    <property type="entry name" value="APC_superfamily"/>
</dbReference>
<dbReference type="AlphaFoldDB" id="A0A553K495"/>
<evidence type="ECO:0000256" key="6">
    <source>
        <dbReference type="SAM" id="Phobius"/>
    </source>
</evidence>
<keyword evidence="2" id="KW-1003">Cell membrane</keyword>
<evidence type="ECO:0000256" key="5">
    <source>
        <dbReference type="ARBA" id="ARBA00023136"/>
    </source>
</evidence>
<dbReference type="OrthoDB" id="259687at2"/>
<comment type="caution">
    <text evidence="7">The sequence shown here is derived from an EMBL/GenBank/DDBJ whole genome shotgun (WGS) entry which is preliminary data.</text>
</comment>
<sequence length="418" mass="43199">MTQSQLSRRLGVWDAFFIGVASMVGAGVFAVFAPAAAVAGGALLIGLLVAGFVAWCNATSSAQLAAQYHGAGGTYLYGREVLGPWSGYLAGWSFVIGKTASCAAMAMVFAAYWVPETWQKPVAIGLVWVLVAVNYFGVTRTAQVARVLVLVALAGLLVALGTGWGTMAVGSPAVALPEGPGGWYGVLQSAGLMFFAFAGYARIATMGEEVRDPARTIPRAIVAALGVVLVLYAAVAVSLLALVGPERLAATSAPLTLLVEGAPVATAVLVVGAVAASAGALLGLLTGIGRTWLAMARESDMPQWFAVTHPVHKVPHRVEIALGIVLTVVIALVDLRGAIGFSSFGVLLYYFVANVAAHRQGVEHRRFPRWLQVAGAVACLTLVVTLPWQSVVTGVAVVAVGLLLRGLGLRISGRSAQS</sequence>
<dbReference type="Gene3D" id="1.20.1740.10">
    <property type="entry name" value="Amino acid/polyamine transporter I"/>
    <property type="match status" value="1"/>
</dbReference>
<dbReference type="Proteomes" id="UP000317638">
    <property type="component" value="Unassembled WGS sequence"/>
</dbReference>
<keyword evidence="8" id="KW-1185">Reference proteome</keyword>
<feature type="transmembrane region" description="Helical" evidence="6">
    <location>
        <begin position="12"/>
        <end position="32"/>
    </location>
</feature>
<evidence type="ECO:0000313" key="8">
    <source>
        <dbReference type="Proteomes" id="UP000317638"/>
    </source>
</evidence>
<feature type="transmembrane region" description="Helical" evidence="6">
    <location>
        <begin position="369"/>
        <end position="388"/>
    </location>
</feature>
<reference evidence="7 8" key="1">
    <citation type="submission" date="2019-07" db="EMBL/GenBank/DDBJ databases">
        <authorList>
            <person name="Zhou L.-Y."/>
        </authorList>
    </citation>
    <scope>NUCLEOTIDE SEQUENCE [LARGE SCALE GENOMIC DNA]</scope>
    <source>
        <strain evidence="7 8">YIM 101269</strain>
    </source>
</reference>
<feature type="transmembrane region" description="Helical" evidence="6">
    <location>
        <begin position="264"/>
        <end position="293"/>
    </location>
</feature>
<dbReference type="EMBL" id="VKKG01000001">
    <property type="protein sequence ID" value="TRY19512.1"/>
    <property type="molecule type" value="Genomic_DNA"/>
</dbReference>
<feature type="transmembrane region" description="Helical" evidence="6">
    <location>
        <begin position="38"/>
        <end position="58"/>
    </location>
</feature>
<evidence type="ECO:0000313" key="7">
    <source>
        <dbReference type="EMBL" id="TRY19512.1"/>
    </source>
</evidence>
<feature type="transmembrane region" description="Helical" evidence="6">
    <location>
        <begin position="394"/>
        <end position="412"/>
    </location>
</feature>
<dbReference type="Pfam" id="PF13520">
    <property type="entry name" value="AA_permease_2"/>
    <property type="match status" value="1"/>
</dbReference>
<dbReference type="GO" id="GO:0005886">
    <property type="term" value="C:plasma membrane"/>
    <property type="evidence" value="ECO:0007669"/>
    <property type="project" value="UniProtKB-SubCell"/>
</dbReference>
<keyword evidence="4 6" id="KW-1133">Transmembrane helix</keyword>
<dbReference type="InterPro" id="IPR002293">
    <property type="entry name" value="AA/rel_permease1"/>
</dbReference>
<feature type="transmembrane region" description="Helical" evidence="6">
    <location>
        <begin position="221"/>
        <end position="244"/>
    </location>
</feature>
<dbReference type="RefSeq" id="WP_143936601.1">
    <property type="nucleotide sequence ID" value="NZ_VKKG01000001.1"/>
</dbReference>
<proteinExistence type="predicted"/>
<organism evidence="7 8">
    <name type="scientific">Tessaracoccus rhinocerotis</name>
    <dbReference type="NCBI Taxonomy" id="1689449"/>
    <lineage>
        <taxon>Bacteria</taxon>
        <taxon>Bacillati</taxon>
        <taxon>Actinomycetota</taxon>
        <taxon>Actinomycetes</taxon>
        <taxon>Propionibacteriales</taxon>
        <taxon>Propionibacteriaceae</taxon>
        <taxon>Tessaracoccus</taxon>
    </lineage>
</organism>